<keyword evidence="3" id="KW-0547">Nucleotide-binding</keyword>
<evidence type="ECO:0000256" key="7">
    <source>
        <dbReference type="PROSITE-ProRule" id="PRU10133"/>
    </source>
</evidence>
<dbReference type="PROSITE" id="PS50127">
    <property type="entry name" value="UBC_2"/>
    <property type="match status" value="1"/>
</dbReference>
<evidence type="ECO:0000259" key="9">
    <source>
        <dbReference type="PROSITE" id="PS50127"/>
    </source>
</evidence>
<keyword evidence="11" id="KW-1185">Reference proteome</keyword>
<reference evidence="10" key="1">
    <citation type="submission" date="2023-08" db="EMBL/GenBank/DDBJ databases">
        <title>A de novo genome assembly of Solanum verrucosum Schlechtendal, a Mexican diploid species geographically isolated from the other diploid A-genome species in potato relatives.</title>
        <authorList>
            <person name="Hosaka K."/>
        </authorList>
    </citation>
    <scope>NUCLEOTIDE SEQUENCE</scope>
    <source>
        <tissue evidence="10">Young leaves</tissue>
    </source>
</reference>
<comment type="pathway">
    <text evidence="1">Protein modification; protein neddylation.</text>
</comment>
<evidence type="ECO:0000256" key="5">
    <source>
        <dbReference type="ARBA" id="ARBA00022840"/>
    </source>
</evidence>
<name>A0AAF0QVY9_SOLVR</name>
<dbReference type="PANTHER" id="PTHR33116:SF85">
    <property type="entry name" value="REVERSE TRANSCRIPTASE ZINC-BINDING DOMAIN-CONTAINING PROTEIN"/>
    <property type="match status" value="1"/>
</dbReference>
<feature type="domain" description="UBC core" evidence="9">
    <location>
        <begin position="581"/>
        <end position="729"/>
    </location>
</feature>
<evidence type="ECO:0000256" key="8">
    <source>
        <dbReference type="SAM" id="MobiDB-lite"/>
    </source>
</evidence>
<evidence type="ECO:0000313" key="10">
    <source>
        <dbReference type="EMBL" id="WMV27566.1"/>
    </source>
</evidence>
<dbReference type="SUPFAM" id="SSF54495">
    <property type="entry name" value="UBC-like"/>
    <property type="match status" value="1"/>
</dbReference>
<keyword evidence="4" id="KW-0833">Ubl conjugation pathway</keyword>
<evidence type="ECO:0000256" key="3">
    <source>
        <dbReference type="ARBA" id="ARBA00022741"/>
    </source>
</evidence>
<dbReference type="Pfam" id="PF00179">
    <property type="entry name" value="UQ_con"/>
    <property type="match status" value="1"/>
</dbReference>
<dbReference type="Gene3D" id="3.10.110.10">
    <property type="entry name" value="Ubiquitin Conjugating Enzyme"/>
    <property type="match status" value="1"/>
</dbReference>
<feature type="active site" description="Glycyl thioester intermediate" evidence="7">
    <location>
        <position position="667"/>
    </location>
</feature>
<proteinExistence type="predicted"/>
<dbReference type="SUPFAM" id="SSF56672">
    <property type="entry name" value="DNA/RNA polymerases"/>
    <property type="match status" value="1"/>
</dbReference>
<dbReference type="Pfam" id="PF00078">
    <property type="entry name" value="RVT_1"/>
    <property type="match status" value="1"/>
</dbReference>
<keyword evidence="2" id="KW-0808">Transferase</keyword>
<dbReference type="InterPro" id="IPR043502">
    <property type="entry name" value="DNA/RNA_pol_sf"/>
</dbReference>
<evidence type="ECO:0000256" key="1">
    <source>
        <dbReference type="ARBA" id="ARBA00005032"/>
    </source>
</evidence>
<sequence>MLFPLAGTMIKLFKVKEKQREQAENANGKPPVKKQSPGELRLHKGREREALQGEFEEQEVFSCLKMCAMDKAPGPDSFTIRFYIKCWDAVKRDIMETFKNFHSHGVFEKSFNATYIALIPKKNGAKELRDFRPMSLIGSVLQASIQDSRINQGKAGILFKLDIEKAYDHVNWEFLLKMLSCMGFGRKWVHWVRYCISTVRFLVLINGSVEGFFPANRGLRQGQLLILRSLLVLFEGVSGLHINWRKNQLFPINEVPNMLGLSGILGGEVGSLPTMYLGMPLGVKSKAMNIWNLLIEKCEKKLTRWKSQYTSLGDRVTIINSVLDALLTYMMSIFPIPDGVIESLDKIRRDFLWKGSEENVSTVRHLVKWNEILWGLDKIRRDFLWKGSEENVSTGRLLVKWNEVLWGKKQGGLGVRNLKIQSKTLRLKWLWRCSQEPQAYWGKVIKAKYGEENKWMTNENFSELWQSSKRQRMRLIDYGGTKTTKACIRLAHWVITVDIANLSLQFTWSGLNGGIFLPGRMITFCFESLEMSAALVILIEKSEQLWKMFISLKGIRSVKPGSIADVLRCWNMDGYVSKEEERCKIVPAAFGDISELNLPKTCSISFPNGKDDLMNFEVTIRPDEGYYMGGTFTFSFSISPIYPHEAPKVKCKTKVYHPNIDLEGNVCLNILREDWKPVLNINTIIYGLYHLFTEPNHEDPLNHDAAAVLRDNPKMFESNVRRAMHGGYVGQTFFTRCM</sequence>
<protein>
    <recommendedName>
        <fullName evidence="9">UBC core domain-containing protein</fullName>
    </recommendedName>
</protein>
<dbReference type="InterPro" id="IPR000477">
    <property type="entry name" value="RT_dom"/>
</dbReference>
<feature type="region of interest" description="Disordered" evidence="8">
    <location>
        <begin position="20"/>
        <end position="43"/>
    </location>
</feature>
<organism evidence="10 11">
    <name type="scientific">Solanum verrucosum</name>
    <dbReference type="NCBI Taxonomy" id="315347"/>
    <lineage>
        <taxon>Eukaryota</taxon>
        <taxon>Viridiplantae</taxon>
        <taxon>Streptophyta</taxon>
        <taxon>Embryophyta</taxon>
        <taxon>Tracheophyta</taxon>
        <taxon>Spermatophyta</taxon>
        <taxon>Magnoliopsida</taxon>
        <taxon>eudicotyledons</taxon>
        <taxon>Gunneridae</taxon>
        <taxon>Pentapetalae</taxon>
        <taxon>asterids</taxon>
        <taxon>lamiids</taxon>
        <taxon>Solanales</taxon>
        <taxon>Solanaceae</taxon>
        <taxon>Solanoideae</taxon>
        <taxon>Solaneae</taxon>
        <taxon>Solanum</taxon>
    </lineage>
</organism>
<evidence type="ECO:0000313" key="11">
    <source>
        <dbReference type="Proteomes" id="UP001234989"/>
    </source>
</evidence>
<dbReference type="FunFam" id="3.10.110.10:FF:000005">
    <property type="entry name" value="NEDD8-conjugating enzyme Ubc12"/>
    <property type="match status" value="1"/>
</dbReference>
<dbReference type="EMBL" id="CP133615">
    <property type="protein sequence ID" value="WMV27566.1"/>
    <property type="molecule type" value="Genomic_DNA"/>
</dbReference>
<dbReference type="GO" id="GO:0019788">
    <property type="term" value="F:NEDD8 transferase activity"/>
    <property type="evidence" value="ECO:0007669"/>
    <property type="project" value="UniProtKB-ARBA"/>
</dbReference>
<dbReference type="CDD" id="cd23794">
    <property type="entry name" value="UBCc_UBE2F_UBE2M"/>
    <property type="match status" value="1"/>
</dbReference>
<dbReference type="PANTHER" id="PTHR33116">
    <property type="entry name" value="REVERSE TRANSCRIPTASE ZINC-BINDING DOMAIN-CONTAINING PROTEIN-RELATED-RELATED"/>
    <property type="match status" value="1"/>
</dbReference>
<dbReference type="PROSITE" id="PS00183">
    <property type="entry name" value="UBC_1"/>
    <property type="match status" value="1"/>
</dbReference>
<comment type="function">
    <text evidence="6">Accepts the ubiquitin-like protein NEDD8/RUB1 from the ECR1-AXR1 E1 complex and catalyzes its covalent attachment to other proteins.</text>
</comment>
<dbReference type="AlphaFoldDB" id="A0AAF0QVY9"/>
<accession>A0AAF0QVY9</accession>
<evidence type="ECO:0000256" key="4">
    <source>
        <dbReference type="ARBA" id="ARBA00022786"/>
    </source>
</evidence>
<dbReference type="InterPro" id="IPR016135">
    <property type="entry name" value="UBQ-conjugating_enzyme/RWD"/>
</dbReference>
<gene>
    <name evidence="10" type="ORF">MTR67_020951</name>
</gene>
<dbReference type="InterPro" id="IPR000608">
    <property type="entry name" value="UBC"/>
</dbReference>
<dbReference type="SMART" id="SM00212">
    <property type="entry name" value="UBCc"/>
    <property type="match status" value="1"/>
</dbReference>
<dbReference type="GO" id="GO:0005524">
    <property type="term" value="F:ATP binding"/>
    <property type="evidence" value="ECO:0007669"/>
    <property type="project" value="UniProtKB-KW"/>
</dbReference>
<evidence type="ECO:0000256" key="2">
    <source>
        <dbReference type="ARBA" id="ARBA00022679"/>
    </source>
</evidence>
<evidence type="ECO:0000256" key="6">
    <source>
        <dbReference type="ARBA" id="ARBA00058311"/>
    </source>
</evidence>
<dbReference type="Proteomes" id="UP001234989">
    <property type="component" value="Chromosome 4"/>
</dbReference>
<keyword evidence="5" id="KW-0067">ATP-binding</keyword>
<dbReference type="InterPro" id="IPR023313">
    <property type="entry name" value="UBQ-conjugating_AS"/>
</dbReference>